<evidence type="ECO:0000256" key="2">
    <source>
        <dbReference type="SAM" id="SignalP"/>
    </source>
</evidence>
<evidence type="ECO:0000313" key="4">
    <source>
        <dbReference type="Proteomes" id="UP001292094"/>
    </source>
</evidence>
<feature type="compositionally biased region" description="Polar residues" evidence="1">
    <location>
        <begin position="156"/>
        <end position="170"/>
    </location>
</feature>
<protein>
    <submittedName>
        <fullName evidence="3">Uncharacterized protein</fullName>
    </submittedName>
</protein>
<proteinExistence type="predicted"/>
<dbReference type="Proteomes" id="UP001292094">
    <property type="component" value="Unassembled WGS sequence"/>
</dbReference>
<evidence type="ECO:0000313" key="3">
    <source>
        <dbReference type="EMBL" id="KAK4290408.1"/>
    </source>
</evidence>
<dbReference type="AlphaFoldDB" id="A0AAE1NIX2"/>
<accession>A0AAE1NIX2</accession>
<name>A0AAE1NIX2_9EUCA</name>
<comment type="caution">
    <text evidence="3">The sequence shown here is derived from an EMBL/GenBank/DDBJ whole genome shotgun (WGS) entry which is preliminary data.</text>
</comment>
<feature type="chain" id="PRO_5041947512" evidence="2">
    <location>
        <begin position="28"/>
        <end position="170"/>
    </location>
</feature>
<dbReference type="EMBL" id="JAWZYT010005488">
    <property type="protein sequence ID" value="KAK4290408.1"/>
    <property type="molecule type" value="Genomic_DNA"/>
</dbReference>
<dbReference type="Gene3D" id="3.40.50.2300">
    <property type="match status" value="1"/>
</dbReference>
<evidence type="ECO:0000256" key="1">
    <source>
        <dbReference type="SAM" id="MobiDB-lite"/>
    </source>
</evidence>
<sequence>MNAKEEALHFTLSFCLAFRMFSIVVIPETIVKNNVQITTDGATYINTNWRRGFVMTCDVTLTRGRGEGRHPKGGAQSALIYDAVRVVAEALTRLMRKKAEQFGDGPGLGSARMISCNTDVSDKSIWEHGEKITRHMRKDVRVIDSTAGTVVRDEWPQSTSSDNSENNNIS</sequence>
<gene>
    <name evidence="3" type="ORF">Pmani_036681</name>
</gene>
<organism evidence="3 4">
    <name type="scientific">Petrolisthes manimaculis</name>
    <dbReference type="NCBI Taxonomy" id="1843537"/>
    <lineage>
        <taxon>Eukaryota</taxon>
        <taxon>Metazoa</taxon>
        <taxon>Ecdysozoa</taxon>
        <taxon>Arthropoda</taxon>
        <taxon>Crustacea</taxon>
        <taxon>Multicrustacea</taxon>
        <taxon>Malacostraca</taxon>
        <taxon>Eumalacostraca</taxon>
        <taxon>Eucarida</taxon>
        <taxon>Decapoda</taxon>
        <taxon>Pleocyemata</taxon>
        <taxon>Anomura</taxon>
        <taxon>Galatheoidea</taxon>
        <taxon>Porcellanidae</taxon>
        <taxon>Petrolisthes</taxon>
    </lineage>
</organism>
<feature type="region of interest" description="Disordered" evidence="1">
    <location>
        <begin position="151"/>
        <end position="170"/>
    </location>
</feature>
<keyword evidence="4" id="KW-1185">Reference proteome</keyword>
<keyword evidence="2" id="KW-0732">Signal</keyword>
<feature type="signal peptide" evidence="2">
    <location>
        <begin position="1"/>
        <end position="27"/>
    </location>
</feature>
<reference evidence="3" key="1">
    <citation type="submission" date="2023-11" db="EMBL/GenBank/DDBJ databases">
        <title>Genome assemblies of two species of porcelain crab, Petrolisthes cinctipes and Petrolisthes manimaculis (Anomura: Porcellanidae).</title>
        <authorList>
            <person name="Angst P."/>
        </authorList>
    </citation>
    <scope>NUCLEOTIDE SEQUENCE</scope>
    <source>
        <strain evidence="3">PB745_02</strain>
        <tissue evidence="3">Gill</tissue>
    </source>
</reference>